<dbReference type="EMBL" id="LK056680">
    <property type="protein sequence ID" value="CDU24706.1"/>
    <property type="molecule type" value="Genomic_DNA"/>
</dbReference>
<evidence type="ECO:0000256" key="1">
    <source>
        <dbReference type="SAM" id="Phobius"/>
    </source>
</evidence>
<feature type="transmembrane region" description="Helical" evidence="1">
    <location>
        <begin position="20"/>
        <end position="39"/>
    </location>
</feature>
<sequence length="495" mass="55934">MVFRTAPLPSTPLEASWDTNFQPVLPSIVICISWLFFLCLTLPSRAPTWRLIRLASFPALAAIAIPITFNRTYTLGNPLRDLALPTITWTIMCKVVEICLVYSKGGPRPIRPFLPEASQPVSQMGASEYAQYEWKEVDFPELFSWDRFVYGLDVLFLRRPGTSPVLARGRALEWSKRGLNEWSRYLKVNKRRPQDIPAHPAVCRFGQPEMPLWTGFLQVLCVWLSFRWLYALAAPTSEMIDFMGFYLPVASPTTRNLWHTILPSYFTPRHLILLGVPTSVFELPLPTRIAMVASVGGAIFLAPGFLEALVLKAWRPTPATSFLAGFEQPITLPGLARLWARSWHATSQRDYLNLAAVMPFSNNQVLQLLYVFFWSGVQHSVMFARLRTSPSAKPNLATLLSAMIDPGMITFFLSQGAGILIERAALDALPLSWRKRRTAIAFAKRVWMFLVLLLPGFLFLDSILQKRLMTKDIMDGFSLQSLALMMAGRKYPVSS</sequence>
<name>A0A127ZF80_9BASI</name>
<feature type="transmembrane region" description="Helical" evidence="1">
    <location>
        <begin position="212"/>
        <end position="233"/>
    </location>
</feature>
<protein>
    <recommendedName>
        <fullName evidence="3">Wax synthase domain-containing protein</fullName>
    </recommendedName>
</protein>
<dbReference type="GO" id="GO:0008374">
    <property type="term" value="F:O-acyltransferase activity"/>
    <property type="evidence" value="ECO:0007669"/>
    <property type="project" value="InterPro"/>
</dbReference>
<keyword evidence="1" id="KW-0472">Membrane</keyword>
<dbReference type="AlphaFoldDB" id="A0A127ZF80"/>
<evidence type="ECO:0000313" key="2">
    <source>
        <dbReference type="EMBL" id="CDU24706.1"/>
    </source>
</evidence>
<organism evidence="2">
    <name type="scientific">Sporisorium scitamineum</name>
    <dbReference type="NCBI Taxonomy" id="49012"/>
    <lineage>
        <taxon>Eukaryota</taxon>
        <taxon>Fungi</taxon>
        <taxon>Dikarya</taxon>
        <taxon>Basidiomycota</taxon>
        <taxon>Ustilaginomycotina</taxon>
        <taxon>Ustilaginomycetes</taxon>
        <taxon>Ustilaginales</taxon>
        <taxon>Ustilaginaceae</taxon>
        <taxon>Sporisorium</taxon>
    </lineage>
</organism>
<keyword evidence="1" id="KW-1133">Transmembrane helix</keyword>
<dbReference type="PANTHER" id="PTHR31595">
    <property type="entry name" value="LONG-CHAIN-ALCOHOL O-FATTY-ACYLTRANSFERASE 3-RELATED"/>
    <property type="match status" value="1"/>
</dbReference>
<gene>
    <name evidence="2" type="ORF">SPSC_04539</name>
</gene>
<feature type="transmembrane region" description="Helical" evidence="1">
    <location>
        <begin position="406"/>
        <end position="426"/>
    </location>
</feature>
<feature type="transmembrane region" description="Helical" evidence="1">
    <location>
        <begin position="289"/>
        <end position="311"/>
    </location>
</feature>
<dbReference type="InterPro" id="IPR044851">
    <property type="entry name" value="Wax_synthase"/>
</dbReference>
<dbReference type="PANTHER" id="PTHR31595:SF57">
    <property type="entry name" value="OS04G0481900 PROTEIN"/>
    <property type="match status" value="1"/>
</dbReference>
<accession>A0A127ZF80</accession>
<feature type="transmembrane region" description="Helical" evidence="1">
    <location>
        <begin position="82"/>
        <end position="102"/>
    </location>
</feature>
<evidence type="ECO:0008006" key="3">
    <source>
        <dbReference type="Google" id="ProtNLM"/>
    </source>
</evidence>
<proteinExistence type="predicted"/>
<keyword evidence="1" id="KW-0812">Transmembrane</keyword>
<reference evidence="2" key="1">
    <citation type="submission" date="2014-06" db="EMBL/GenBank/DDBJ databases">
        <authorList>
            <person name="Ju J."/>
            <person name="Zhang J."/>
        </authorList>
    </citation>
    <scope>NUCLEOTIDE SEQUENCE</scope>
    <source>
        <strain evidence="2">SscI8</strain>
    </source>
</reference>
<feature type="transmembrane region" description="Helical" evidence="1">
    <location>
        <begin position="446"/>
        <end position="464"/>
    </location>
</feature>
<dbReference type="GO" id="GO:0006629">
    <property type="term" value="P:lipid metabolic process"/>
    <property type="evidence" value="ECO:0007669"/>
    <property type="project" value="InterPro"/>
</dbReference>
<dbReference type="OrthoDB" id="1077582at2759"/>
<feature type="transmembrane region" description="Helical" evidence="1">
    <location>
        <begin position="51"/>
        <end position="70"/>
    </location>
</feature>